<accession>A0ABD7ZD65</accession>
<protein>
    <submittedName>
        <fullName evidence="3">IS30 family transposase</fullName>
    </submittedName>
</protein>
<feature type="domain" description="Integrase catalytic" evidence="2">
    <location>
        <begin position="1"/>
        <end position="108"/>
    </location>
</feature>
<dbReference type="Gene3D" id="3.30.420.10">
    <property type="entry name" value="Ribonuclease H-like superfamily/Ribonuclease H"/>
    <property type="match status" value="1"/>
</dbReference>
<dbReference type="PANTHER" id="PTHR10948">
    <property type="entry name" value="TRANSPOSASE"/>
    <property type="match status" value="1"/>
</dbReference>
<dbReference type="AlphaFoldDB" id="A0ABD7ZD65"/>
<dbReference type="InterPro" id="IPR036397">
    <property type="entry name" value="RNaseH_sf"/>
</dbReference>
<name>A0ABD7ZD65_LACZE</name>
<keyword evidence="4" id="KW-1185">Reference proteome</keyword>
<proteinExistence type="predicted"/>
<gene>
    <name evidence="3" type="ORF">LACZS2_000029</name>
</gene>
<dbReference type="EMBL" id="CP132485">
    <property type="protein sequence ID" value="WLV85074.1"/>
    <property type="molecule type" value="Genomic_DNA"/>
</dbReference>
<dbReference type="SUPFAM" id="SSF53098">
    <property type="entry name" value="Ribonuclease H-like"/>
    <property type="match status" value="1"/>
</dbReference>
<dbReference type="PROSITE" id="PS50994">
    <property type="entry name" value="INTEGRASE"/>
    <property type="match status" value="1"/>
</dbReference>
<dbReference type="InterPro" id="IPR001584">
    <property type="entry name" value="Integrase_cat-core"/>
</dbReference>
<organism evidence="3 4">
    <name type="scientific">Lacticaseibacillus zeae subsp. silagei</name>
    <dbReference type="NCBI Taxonomy" id="3068307"/>
    <lineage>
        <taxon>Bacteria</taxon>
        <taxon>Bacillati</taxon>
        <taxon>Bacillota</taxon>
        <taxon>Bacilli</taxon>
        <taxon>Lactobacillales</taxon>
        <taxon>Lactobacillaceae</taxon>
        <taxon>Lacticaseibacillus</taxon>
    </lineage>
</organism>
<feature type="compositionally biased region" description="Basic and acidic residues" evidence="1">
    <location>
        <begin position="49"/>
        <end position="67"/>
    </location>
</feature>
<evidence type="ECO:0000313" key="4">
    <source>
        <dbReference type="Proteomes" id="UP001229832"/>
    </source>
</evidence>
<dbReference type="Proteomes" id="UP001229832">
    <property type="component" value="Chromosome"/>
</dbReference>
<sequence length="122" mass="13494">MVVKDLKHVLKDHGDIIKTITADNGSEFADLSNVLDGVADVYYAHPYRSSERGTNETHNRMLRRDFPKGTSLDAVSPQDVAEAGSKINNLPRLILKYQTPIERFSAESARARRRAAKAAAAD</sequence>
<evidence type="ECO:0000259" key="2">
    <source>
        <dbReference type="PROSITE" id="PS50994"/>
    </source>
</evidence>
<dbReference type="NCBIfam" id="NF033563">
    <property type="entry name" value="transpos_IS30"/>
    <property type="match status" value="1"/>
</dbReference>
<reference evidence="3 4" key="1">
    <citation type="submission" date="2023-08" db="EMBL/GenBank/DDBJ databases">
        <authorList>
            <person name="Buchebner-Jance M."/>
        </authorList>
    </citation>
    <scope>NUCLEOTIDE SEQUENCE [LARGE SCALE GENOMIC DNA]</scope>
    <source>
        <strain evidence="3 4">NCIMB 15475</strain>
    </source>
</reference>
<dbReference type="InterPro" id="IPR053392">
    <property type="entry name" value="Transposase_IS30-like"/>
</dbReference>
<dbReference type="PANTHER" id="PTHR10948:SF23">
    <property type="entry name" value="TRANSPOSASE INSI FOR INSERTION SEQUENCE ELEMENT IS30A-RELATED"/>
    <property type="match status" value="1"/>
</dbReference>
<evidence type="ECO:0000256" key="1">
    <source>
        <dbReference type="SAM" id="MobiDB-lite"/>
    </source>
</evidence>
<feature type="region of interest" description="Disordered" evidence="1">
    <location>
        <begin position="49"/>
        <end position="74"/>
    </location>
</feature>
<dbReference type="InterPro" id="IPR051917">
    <property type="entry name" value="Transposase-Integrase"/>
</dbReference>
<evidence type="ECO:0000313" key="3">
    <source>
        <dbReference type="EMBL" id="WLV85074.1"/>
    </source>
</evidence>
<dbReference type="InterPro" id="IPR012337">
    <property type="entry name" value="RNaseH-like_sf"/>
</dbReference>